<dbReference type="EMBL" id="LCAE01000008">
    <property type="protein sequence ID" value="KKR87088.1"/>
    <property type="molecule type" value="Genomic_DNA"/>
</dbReference>
<dbReference type="Proteomes" id="UP000033858">
    <property type="component" value="Unassembled WGS sequence"/>
</dbReference>
<comment type="caution">
    <text evidence="1">The sequence shown here is derived from an EMBL/GenBank/DDBJ whole genome shotgun (WGS) entry which is preliminary data.</text>
</comment>
<name>A0A0G0UDW4_9BACT</name>
<dbReference type="AlphaFoldDB" id="A0A0G0UDW4"/>
<protein>
    <submittedName>
        <fullName evidence="1">Uncharacterized protein</fullName>
    </submittedName>
</protein>
<proteinExistence type="predicted"/>
<sequence>MADVVLIRDGTTSDGKPLFRVVQVCPEPRETLPQTLCDKDINCNNMVMDDFGVLRPKRSFLFDLYGSVADLMRRR</sequence>
<gene>
    <name evidence="1" type="ORF">UU32_C0008G0002</name>
</gene>
<evidence type="ECO:0000313" key="1">
    <source>
        <dbReference type="EMBL" id="KKR87088.1"/>
    </source>
</evidence>
<accession>A0A0G0UDW4</accession>
<organism evidence="1 2">
    <name type="scientific">Candidatus Woesebacteria bacterium GW2011_GWB1_41_10</name>
    <dbReference type="NCBI Taxonomy" id="1618577"/>
    <lineage>
        <taxon>Bacteria</taxon>
        <taxon>Candidatus Woeseibacteriota</taxon>
    </lineage>
</organism>
<reference evidence="1 2" key="1">
    <citation type="journal article" date="2015" name="Nature">
        <title>rRNA introns, odd ribosomes, and small enigmatic genomes across a large radiation of phyla.</title>
        <authorList>
            <person name="Brown C.T."/>
            <person name="Hug L.A."/>
            <person name="Thomas B.C."/>
            <person name="Sharon I."/>
            <person name="Castelle C.J."/>
            <person name="Singh A."/>
            <person name="Wilkins M.J."/>
            <person name="Williams K.H."/>
            <person name="Banfield J.F."/>
        </authorList>
    </citation>
    <scope>NUCLEOTIDE SEQUENCE [LARGE SCALE GENOMIC DNA]</scope>
</reference>
<evidence type="ECO:0000313" key="2">
    <source>
        <dbReference type="Proteomes" id="UP000033858"/>
    </source>
</evidence>